<feature type="compositionally biased region" description="Pro residues" evidence="1">
    <location>
        <begin position="190"/>
        <end position="201"/>
    </location>
</feature>
<feature type="region of interest" description="Disordered" evidence="1">
    <location>
        <begin position="166"/>
        <end position="226"/>
    </location>
</feature>
<proteinExistence type="predicted"/>
<keyword evidence="3" id="KW-1185">Reference proteome</keyword>
<reference evidence="3" key="1">
    <citation type="submission" date="2014-04" db="EMBL/GenBank/DDBJ databases">
        <title>Evolutionary Origins and Diversification of the Mycorrhizal Mutualists.</title>
        <authorList>
            <consortium name="DOE Joint Genome Institute"/>
            <consortium name="Mycorrhizal Genomics Consortium"/>
            <person name="Kohler A."/>
            <person name="Kuo A."/>
            <person name="Nagy L.G."/>
            <person name="Floudas D."/>
            <person name="Copeland A."/>
            <person name="Barry K.W."/>
            <person name="Cichocki N."/>
            <person name="Veneault-Fourrey C."/>
            <person name="LaButti K."/>
            <person name="Lindquist E.A."/>
            <person name="Lipzen A."/>
            <person name="Lundell T."/>
            <person name="Morin E."/>
            <person name="Murat C."/>
            <person name="Riley R."/>
            <person name="Ohm R."/>
            <person name="Sun H."/>
            <person name="Tunlid A."/>
            <person name="Henrissat B."/>
            <person name="Grigoriev I.V."/>
            <person name="Hibbett D.S."/>
            <person name="Martin F."/>
        </authorList>
    </citation>
    <scope>NUCLEOTIDE SEQUENCE [LARGE SCALE GENOMIC DNA]</scope>
    <source>
        <strain evidence="3">FD-334 SS-4</strain>
    </source>
</reference>
<protein>
    <submittedName>
        <fullName evidence="2">Uncharacterized protein</fullName>
    </submittedName>
</protein>
<feature type="region of interest" description="Disordered" evidence="1">
    <location>
        <begin position="253"/>
        <end position="276"/>
    </location>
</feature>
<sequence length="401" mass="42785">MAAISLRNSRCDERNAHCSDSDSFKSIKSSFNLLPHSSILLFNGDAGSSTLLKPSNLYGSDSTIPTATPGSNGHPNPYTPLLPQISDVHKIPPTFSEVSFHAFDSSPPESKDTVHFVANDTKLLDRPPTAIPPFVSIFQPTIDKSLLKPQQPPTLDGYVQAHSLPNLATSVDPSPPPNSHVPIPSDYIPPYSPSATRPPSPTHCNLPDMPGPPPGSGSSDSSSDLCFTAPEYKSETCATSPQSGLGRLQATNESSNHMLGSHRPPSNGRIDQSPGALQHQPIFADGKANSNTSDTQLPHSASFFLFHPRVRNPPSPKGPVHDGSLLTSAIHAAVNEAVTLWEATQWNRASTLPSSSNPFSCSSPEDLECQYAIAIDAKNALTLRQLAIVADIVFMQQTKPG</sequence>
<evidence type="ECO:0000256" key="1">
    <source>
        <dbReference type="SAM" id="MobiDB-lite"/>
    </source>
</evidence>
<accession>A0A0D2PA07</accession>
<organism evidence="2 3">
    <name type="scientific">Hypholoma sublateritium (strain FD-334 SS-4)</name>
    <dbReference type="NCBI Taxonomy" id="945553"/>
    <lineage>
        <taxon>Eukaryota</taxon>
        <taxon>Fungi</taxon>
        <taxon>Dikarya</taxon>
        <taxon>Basidiomycota</taxon>
        <taxon>Agaricomycotina</taxon>
        <taxon>Agaricomycetes</taxon>
        <taxon>Agaricomycetidae</taxon>
        <taxon>Agaricales</taxon>
        <taxon>Agaricineae</taxon>
        <taxon>Strophariaceae</taxon>
        <taxon>Hypholoma</taxon>
    </lineage>
</organism>
<evidence type="ECO:0000313" key="2">
    <source>
        <dbReference type="EMBL" id="KJA25461.1"/>
    </source>
</evidence>
<feature type="compositionally biased region" description="Low complexity" evidence="1">
    <location>
        <begin position="180"/>
        <end position="189"/>
    </location>
</feature>
<dbReference type="Proteomes" id="UP000054270">
    <property type="component" value="Unassembled WGS sequence"/>
</dbReference>
<name>A0A0D2PA07_HYPSF</name>
<gene>
    <name evidence="2" type="ORF">HYPSUDRAFT_199625</name>
</gene>
<dbReference type="AlphaFoldDB" id="A0A0D2PA07"/>
<dbReference type="EMBL" id="KN817531">
    <property type="protein sequence ID" value="KJA25461.1"/>
    <property type="molecule type" value="Genomic_DNA"/>
</dbReference>
<evidence type="ECO:0000313" key="3">
    <source>
        <dbReference type="Proteomes" id="UP000054270"/>
    </source>
</evidence>